<reference evidence="6" key="1">
    <citation type="submission" date="2021-07" db="EMBL/GenBank/DDBJ databases">
        <authorList>
            <person name="Catto M.A."/>
            <person name="Jacobson A."/>
            <person name="Kennedy G."/>
            <person name="Labadie P."/>
            <person name="Hunt B.G."/>
            <person name="Srinivasan R."/>
        </authorList>
    </citation>
    <scope>NUCLEOTIDE SEQUENCE</scope>
    <source>
        <strain evidence="6">PL_HMW_Pooled</strain>
        <tissue evidence="6">Head</tissue>
    </source>
</reference>
<reference evidence="6" key="2">
    <citation type="journal article" date="2023" name="BMC Genomics">
        <title>Pest status, molecular evolution, and epigenetic factors derived from the genome assembly of Frankliniella fusca, a thysanopteran phytovirus vector.</title>
        <authorList>
            <person name="Catto M.A."/>
            <person name="Labadie P.E."/>
            <person name="Jacobson A.L."/>
            <person name="Kennedy G.G."/>
            <person name="Srinivasan R."/>
            <person name="Hunt B.G."/>
        </authorList>
    </citation>
    <scope>NUCLEOTIDE SEQUENCE</scope>
    <source>
        <strain evidence="6">PL_HMW_Pooled</strain>
    </source>
</reference>
<dbReference type="EMBL" id="JAHWGI010000383">
    <property type="protein sequence ID" value="KAK3914694.1"/>
    <property type="molecule type" value="Genomic_DNA"/>
</dbReference>
<dbReference type="Gene3D" id="2.130.10.10">
    <property type="entry name" value="YVTN repeat-like/Quinoprotein amine dehydrogenase"/>
    <property type="match status" value="1"/>
</dbReference>
<dbReference type="InterPro" id="IPR001680">
    <property type="entry name" value="WD40_rpt"/>
</dbReference>
<dbReference type="Proteomes" id="UP001219518">
    <property type="component" value="Unassembled WGS sequence"/>
</dbReference>
<accession>A0AAE1H527</accession>
<proteinExistence type="predicted"/>
<evidence type="ECO:0000256" key="5">
    <source>
        <dbReference type="SAM" id="MobiDB-lite"/>
    </source>
</evidence>
<comment type="caution">
    <text evidence="6">The sequence shown here is derived from an EMBL/GenBank/DDBJ whole genome shotgun (WGS) entry which is preliminary data.</text>
</comment>
<keyword evidence="3" id="KW-0677">Repeat</keyword>
<dbReference type="SUPFAM" id="SSF50978">
    <property type="entry name" value="WD40 repeat-like"/>
    <property type="match status" value="1"/>
</dbReference>
<protein>
    <recommendedName>
        <fullName evidence="1">WD repeat-containing protein on Y chromosome</fullName>
    </recommendedName>
</protein>
<dbReference type="InterPro" id="IPR051242">
    <property type="entry name" value="WD-EF-hand_domain"/>
</dbReference>
<organism evidence="6 7">
    <name type="scientific">Frankliniella fusca</name>
    <dbReference type="NCBI Taxonomy" id="407009"/>
    <lineage>
        <taxon>Eukaryota</taxon>
        <taxon>Metazoa</taxon>
        <taxon>Ecdysozoa</taxon>
        <taxon>Arthropoda</taxon>
        <taxon>Hexapoda</taxon>
        <taxon>Insecta</taxon>
        <taxon>Pterygota</taxon>
        <taxon>Neoptera</taxon>
        <taxon>Paraneoptera</taxon>
        <taxon>Thysanoptera</taxon>
        <taxon>Terebrantia</taxon>
        <taxon>Thripoidea</taxon>
        <taxon>Thripidae</taxon>
        <taxon>Frankliniella</taxon>
    </lineage>
</organism>
<dbReference type="InterPro" id="IPR036322">
    <property type="entry name" value="WD40_repeat_dom_sf"/>
</dbReference>
<dbReference type="AlphaFoldDB" id="A0AAE1H527"/>
<dbReference type="PROSITE" id="PS50294">
    <property type="entry name" value="WD_REPEATS_REGION"/>
    <property type="match status" value="1"/>
</dbReference>
<keyword evidence="2 4" id="KW-0853">WD repeat</keyword>
<evidence type="ECO:0000313" key="7">
    <source>
        <dbReference type="Proteomes" id="UP001219518"/>
    </source>
</evidence>
<name>A0AAE1H527_9NEOP</name>
<dbReference type="Pfam" id="PF00400">
    <property type="entry name" value="WD40"/>
    <property type="match status" value="1"/>
</dbReference>
<dbReference type="SMART" id="SM00320">
    <property type="entry name" value="WD40"/>
    <property type="match status" value="2"/>
</dbReference>
<dbReference type="PANTHER" id="PTHR44324:SF6">
    <property type="entry name" value="EF-HAND CALCIUM BINDING DOMAIN 8"/>
    <property type="match status" value="1"/>
</dbReference>
<gene>
    <name evidence="6" type="ORF">KUF71_005490</name>
</gene>
<evidence type="ECO:0000256" key="4">
    <source>
        <dbReference type="PROSITE-ProRule" id="PRU00221"/>
    </source>
</evidence>
<dbReference type="InterPro" id="IPR015943">
    <property type="entry name" value="WD40/YVTN_repeat-like_dom_sf"/>
</dbReference>
<feature type="repeat" description="WD" evidence="4">
    <location>
        <begin position="161"/>
        <end position="195"/>
    </location>
</feature>
<evidence type="ECO:0000256" key="3">
    <source>
        <dbReference type="ARBA" id="ARBA00022737"/>
    </source>
</evidence>
<dbReference type="PROSITE" id="PS50082">
    <property type="entry name" value="WD_REPEATS_2"/>
    <property type="match status" value="1"/>
</dbReference>
<evidence type="ECO:0000256" key="2">
    <source>
        <dbReference type="ARBA" id="ARBA00022574"/>
    </source>
</evidence>
<evidence type="ECO:0000256" key="1">
    <source>
        <dbReference type="ARBA" id="ARBA00014901"/>
    </source>
</evidence>
<sequence length="339" mass="38008">MDHFVEAEVKPPRYWKPVHMPRSTGAAGRPPRVHQLLFLRSRPVSRGVGSLLVSLSTGYVQVWSHHAVGGYLSQFLAVHTVNDYVVSMEADPECRYLFTGHAVGYIKIWLMSNFCYPGGPVTTLFMPALRKQFPFLFRDRIPGRAKRAVRAQDLPMLLSSVRGHLQPVTFLQYCPENKILFSSSSDRSVRLWSLSGEYIATLGTMLPWPQLFADQEWEPPSDQPPRIPADLKRQSSSTTLKVLNRGLVEWLTPGLAERSKQARQCLRPVTAEDLFPGTYGMRLYKPIMGHCYELPSKAIGRTPRVTLATDLDKVTAGDSGAEPHQDNGRAGHAEEAFHA</sequence>
<keyword evidence="7" id="KW-1185">Reference proteome</keyword>
<evidence type="ECO:0000313" key="6">
    <source>
        <dbReference type="EMBL" id="KAK3914694.1"/>
    </source>
</evidence>
<dbReference type="PANTHER" id="PTHR44324">
    <property type="entry name" value="WD40 REPEAT DOMAIN 95"/>
    <property type="match status" value="1"/>
</dbReference>
<feature type="region of interest" description="Disordered" evidence="5">
    <location>
        <begin position="314"/>
        <end position="339"/>
    </location>
</feature>